<accession>A0A545ST97</accession>
<keyword evidence="3" id="KW-1185">Reference proteome</keyword>
<reference evidence="2 3" key="1">
    <citation type="submission" date="2019-06" db="EMBL/GenBank/DDBJ databases">
        <title>Whole genome sequence for Cellvibrionaceae sp. R142.</title>
        <authorList>
            <person name="Wang G."/>
        </authorList>
    </citation>
    <scope>NUCLEOTIDE SEQUENCE [LARGE SCALE GENOMIC DNA]</scope>
    <source>
        <strain evidence="2 3">R142</strain>
    </source>
</reference>
<sequence length="118" mass="13366">MSDENRRDTAQDLESRRIARNSSRQAETNNARIEELERKLGKLSLITEALWEIVASEANYGEPELLQKIEMVVSDREQRLGKKLSCSRCNMLVAASKEKCIYCGAALADKTRSSPFDE</sequence>
<evidence type="ECO:0000256" key="1">
    <source>
        <dbReference type="SAM" id="MobiDB-lite"/>
    </source>
</evidence>
<dbReference type="AlphaFoldDB" id="A0A545ST97"/>
<dbReference type="OrthoDB" id="5706229at2"/>
<dbReference type="Proteomes" id="UP000319732">
    <property type="component" value="Unassembled WGS sequence"/>
</dbReference>
<comment type="caution">
    <text evidence="2">The sequence shown here is derived from an EMBL/GenBank/DDBJ whole genome shotgun (WGS) entry which is preliminary data.</text>
</comment>
<feature type="region of interest" description="Disordered" evidence="1">
    <location>
        <begin position="1"/>
        <end position="30"/>
    </location>
</feature>
<gene>
    <name evidence="2" type="ORF">FKG94_24200</name>
</gene>
<dbReference type="EMBL" id="VHSG01000029">
    <property type="protein sequence ID" value="TQV68190.1"/>
    <property type="molecule type" value="Genomic_DNA"/>
</dbReference>
<dbReference type="RefSeq" id="WP_142929531.1">
    <property type="nucleotide sequence ID" value="NZ_ML660107.1"/>
</dbReference>
<feature type="compositionally biased region" description="Basic and acidic residues" evidence="1">
    <location>
        <begin position="1"/>
        <end position="17"/>
    </location>
</feature>
<organism evidence="2 3">
    <name type="scientific">Exilibacterium tricleocarpae</name>
    <dbReference type="NCBI Taxonomy" id="2591008"/>
    <lineage>
        <taxon>Bacteria</taxon>
        <taxon>Pseudomonadati</taxon>
        <taxon>Pseudomonadota</taxon>
        <taxon>Gammaproteobacteria</taxon>
        <taxon>Cellvibrionales</taxon>
        <taxon>Cellvibrionaceae</taxon>
        <taxon>Exilibacterium</taxon>
    </lineage>
</organism>
<protein>
    <submittedName>
        <fullName evidence="2">Uncharacterized protein</fullName>
    </submittedName>
</protein>
<proteinExistence type="predicted"/>
<feature type="compositionally biased region" description="Polar residues" evidence="1">
    <location>
        <begin position="20"/>
        <end position="30"/>
    </location>
</feature>
<evidence type="ECO:0000313" key="3">
    <source>
        <dbReference type="Proteomes" id="UP000319732"/>
    </source>
</evidence>
<evidence type="ECO:0000313" key="2">
    <source>
        <dbReference type="EMBL" id="TQV68190.1"/>
    </source>
</evidence>
<name>A0A545ST97_9GAMM</name>